<gene>
    <name evidence="1" type="ORF">OUZ56_008447</name>
</gene>
<comment type="caution">
    <text evidence="1">The sequence shown here is derived from an EMBL/GenBank/DDBJ whole genome shotgun (WGS) entry which is preliminary data.</text>
</comment>
<organism evidence="1 2">
    <name type="scientific">Daphnia magna</name>
    <dbReference type="NCBI Taxonomy" id="35525"/>
    <lineage>
        <taxon>Eukaryota</taxon>
        <taxon>Metazoa</taxon>
        <taxon>Ecdysozoa</taxon>
        <taxon>Arthropoda</taxon>
        <taxon>Crustacea</taxon>
        <taxon>Branchiopoda</taxon>
        <taxon>Diplostraca</taxon>
        <taxon>Cladocera</taxon>
        <taxon>Anomopoda</taxon>
        <taxon>Daphniidae</taxon>
        <taxon>Daphnia</taxon>
    </lineage>
</organism>
<keyword evidence="2" id="KW-1185">Reference proteome</keyword>
<evidence type="ECO:0008006" key="3">
    <source>
        <dbReference type="Google" id="ProtNLM"/>
    </source>
</evidence>
<dbReference type="Proteomes" id="UP001234178">
    <property type="component" value="Unassembled WGS sequence"/>
</dbReference>
<name>A0ABR0AD02_9CRUS</name>
<reference evidence="1 2" key="1">
    <citation type="journal article" date="2023" name="Nucleic Acids Res.">
        <title>The hologenome of Daphnia magna reveals possible DNA methylation and microbiome-mediated evolution of the host genome.</title>
        <authorList>
            <person name="Chaturvedi A."/>
            <person name="Li X."/>
            <person name="Dhandapani V."/>
            <person name="Marshall H."/>
            <person name="Kissane S."/>
            <person name="Cuenca-Cambronero M."/>
            <person name="Asole G."/>
            <person name="Calvet F."/>
            <person name="Ruiz-Romero M."/>
            <person name="Marangio P."/>
            <person name="Guigo R."/>
            <person name="Rago D."/>
            <person name="Mirbahai L."/>
            <person name="Eastwood N."/>
            <person name="Colbourne J.K."/>
            <person name="Zhou J."/>
            <person name="Mallon E."/>
            <person name="Orsini L."/>
        </authorList>
    </citation>
    <scope>NUCLEOTIDE SEQUENCE [LARGE SCALE GENOMIC DNA]</scope>
    <source>
        <strain evidence="1">LRV0_1</strain>
    </source>
</reference>
<proteinExistence type="predicted"/>
<evidence type="ECO:0000313" key="2">
    <source>
        <dbReference type="Proteomes" id="UP001234178"/>
    </source>
</evidence>
<accession>A0ABR0AD02</accession>
<protein>
    <recommendedName>
        <fullName evidence="3">B box-type domain-containing protein</fullName>
    </recommendedName>
</protein>
<dbReference type="EMBL" id="JAOYFB010000037">
    <property type="protein sequence ID" value="KAK4023007.1"/>
    <property type="molecule type" value="Genomic_DNA"/>
</dbReference>
<sequence>MLKKPRMVIAITQEGNEIQTPTEEVTKRLATLKMRVERIQDEASIENASLVTQSQAQTRISYDRTWSKRRENVDAGWDINRNTYLSAFIKHKALSEREVCCNCHISIPYLAVRCNTCHANLCPECDWAFHFKRPFHYRELFGESSSRPLLPSECVHSNGHVVEKAVPVPLHIPPDCADCAEKCTVQLVSGSTCIAIVTKDGH</sequence>
<evidence type="ECO:0000313" key="1">
    <source>
        <dbReference type="EMBL" id="KAK4023007.1"/>
    </source>
</evidence>